<dbReference type="EMBL" id="BART01009427">
    <property type="protein sequence ID" value="GAG68235.1"/>
    <property type="molecule type" value="Genomic_DNA"/>
</dbReference>
<gene>
    <name evidence="1" type="ORF">S01H4_20894</name>
</gene>
<organism evidence="1">
    <name type="scientific">marine sediment metagenome</name>
    <dbReference type="NCBI Taxonomy" id="412755"/>
    <lineage>
        <taxon>unclassified sequences</taxon>
        <taxon>metagenomes</taxon>
        <taxon>ecological metagenomes</taxon>
    </lineage>
</organism>
<evidence type="ECO:0000313" key="1">
    <source>
        <dbReference type="EMBL" id="GAG68235.1"/>
    </source>
</evidence>
<feature type="non-terminal residue" evidence="1">
    <location>
        <position position="1"/>
    </location>
</feature>
<reference evidence="1" key="1">
    <citation type="journal article" date="2014" name="Front. Microbiol.">
        <title>High frequency of phylogenetically diverse reductive dehalogenase-homologous genes in deep subseafloor sedimentary metagenomes.</title>
        <authorList>
            <person name="Kawai M."/>
            <person name="Futagami T."/>
            <person name="Toyoda A."/>
            <person name="Takaki Y."/>
            <person name="Nishi S."/>
            <person name="Hori S."/>
            <person name="Arai W."/>
            <person name="Tsubouchi T."/>
            <person name="Morono Y."/>
            <person name="Uchiyama I."/>
            <person name="Ito T."/>
            <person name="Fujiyama A."/>
            <person name="Inagaki F."/>
            <person name="Takami H."/>
        </authorList>
    </citation>
    <scope>NUCLEOTIDE SEQUENCE</scope>
    <source>
        <strain evidence="1">Expedition CK06-06</strain>
    </source>
</reference>
<name>X0ZF12_9ZZZZ</name>
<protein>
    <submittedName>
        <fullName evidence="1">Uncharacterized protein</fullName>
    </submittedName>
</protein>
<proteinExistence type="predicted"/>
<sequence length="103" mass="11626">HNREMGILINRAEDESVFKEALGEAEFIVTSAKKDSAIKSMFGAIGKEVKSLVDYQISDRTEKTNIYKRTAKQGFCIRCGKSIDYDVATPHCSDCYRVWKKGV</sequence>
<accession>X0ZF12</accession>
<dbReference type="AlphaFoldDB" id="X0ZF12"/>
<comment type="caution">
    <text evidence="1">The sequence shown here is derived from an EMBL/GenBank/DDBJ whole genome shotgun (WGS) entry which is preliminary data.</text>
</comment>